<proteinExistence type="predicted"/>
<protein>
    <submittedName>
        <fullName evidence="2">Uncharacterized protein</fullName>
    </submittedName>
</protein>
<organism evidence="2 3">
    <name type="scientific">Craterilacuibacter sinensis</name>
    <dbReference type="NCBI Taxonomy" id="2686017"/>
    <lineage>
        <taxon>Bacteria</taxon>
        <taxon>Pseudomonadati</taxon>
        <taxon>Pseudomonadota</taxon>
        <taxon>Betaproteobacteria</taxon>
        <taxon>Neisseriales</taxon>
        <taxon>Neisseriaceae</taxon>
        <taxon>Craterilacuibacter</taxon>
    </lineage>
</organism>
<dbReference type="Proteomes" id="UP000467214">
    <property type="component" value="Unassembled WGS sequence"/>
</dbReference>
<comment type="caution">
    <text evidence="2">The sequence shown here is derived from an EMBL/GenBank/DDBJ whole genome shotgun (WGS) entry which is preliminary data.</text>
</comment>
<dbReference type="EMBL" id="WSSB01000002">
    <property type="protein sequence ID" value="MXR35954.1"/>
    <property type="molecule type" value="Genomic_DNA"/>
</dbReference>
<gene>
    <name evidence="2" type="ORF">GQF02_03065</name>
</gene>
<reference evidence="2 3" key="1">
    <citation type="submission" date="2019-12" db="EMBL/GenBank/DDBJ databases">
        <title>Neisseriaceae gen. nov. sp. Genome sequencing and assembly.</title>
        <authorList>
            <person name="Liu Z."/>
            <person name="Li A."/>
        </authorList>
    </citation>
    <scope>NUCLEOTIDE SEQUENCE [LARGE SCALE GENOMIC DNA]</scope>
    <source>
        <strain evidence="2 3">B2N2-7</strain>
    </source>
</reference>
<evidence type="ECO:0000313" key="3">
    <source>
        <dbReference type="Proteomes" id="UP000467214"/>
    </source>
</evidence>
<keyword evidence="3" id="KW-1185">Reference proteome</keyword>
<dbReference type="AlphaFoldDB" id="A0A845BKZ4"/>
<name>A0A845BKZ4_9NEIS</name>
<feature type="chain" id="PRO_5033037693" evidence="1">
    <location>
        <begin position="23"/>
        <end position="193"/>
    </location>
</feature>
<sequence>MLTVCSILIALPQILAITAAEAPQEKTRTEAVELLSRLSVRNESYTSEKTKCLSSYKREHIDKLSGFMVKFTKDNAAEIFSGEQFDQKYLINYMVNNKEYIDLLSRDKSLQKILIGENVDALISANPGLSGWTCSVLAMPDLPIRFAEPIKKCTIKFGAIFMNEFNEKSKEKNLTVEDSNAFLKKWEHVLNVK</sequence>
<keyword evidence="1" id="KW-0732">Signal</keyword>
<accession>A0A845BKZ4</accession>
<evidence type="ECO:0000313" key="2">
    <source>
        <dbReference type="EMBL" id="MXR35954.1"/>
    </source>
</evidence>
<evidence type="ECO:0000256" key="1">
    <source>
        <dbReference type="SAM" id="SignalP"/>
    </source>
</evidence>
<dbReference type="RefSeq" id="WP_160794757.1">
    <property type="nucleotide sequence ID" value="NZ_WSSB01000002.1"/>
</dbReference>
<feature type="signal peptide" evidence="1">
    <location>
        <begin position="1"/>
        <end position="22"/>
    </location>
</feature>